<feature type="signal peptide" evidence="1">
    <location>
        <begin position="1"/>
        <end position="22"/>
    </location>
</feature>
<protein>
    <recommendedName>
        <fullName evidence="2">Fibronectin type-III domain-containing protein</fullName>
    </recommendedName>
</protein>
<evidence type="ECO:0000313" key="4">
    <source>
        <dbReference type="Proteomes" id="UP001164746"/>
    </source>
</evidence>
<dbReference type="PROSITE" id="PS50853">
    <property type="entry name" value="FN3"/>
    <property type="match status" value="1"/>
</dbReference>
<dbReference type="InterPro" id="IPR036116">
    <property type="entry name" value="FN3_sf"/>
</dbReference>
<proteinExistence type="predicted"/>
<dbReference type="EMBL" id="CP111012">
    <property type="protein sequence ID" value="WAQ93645.1"/>
    <property type="molecule type" value="Genomic_DNA"/>
</dbReference>
<accession>A0ABY7DA95</accession>
<evidence type="ECO:0000313" key="3">
    <source>
        <dbReference type="EMBL" id="WAQ93645.1"/>
    </source>
</evidence>
<keyword evidence="4" id="KW-1185">Reference proteome</keyword>
<evidence type="ECO:0000259" key="2">
    <source>
        <dbReference type="PROSITE" id="PS50853"/>
    </source>
</evidence>
<dbReference type="SUPFAM" id="SSF49265">
    <property type="entry name" value="Fibronectin type III"/>
    <property type="match status" value="1"/>
</dbReference>
<feature type="domain" description="Fibronectin type-III" evidence="2">
    <location>
        <begin position="537"/>
        <end position="634"/>
    </location>
</feature>
<evidence type="ECO:0000256" key="1">
    <source>
        <dbReference type="SAM" id="SignalP"/>
    </source>
</evidence>
<dbReference type="Gene3D" id="2.60.40.10">
    <property type="entry name" value="Immunoglobulins"/>
    <property type="match status" value="1"/>
</dbReference>
<dbReference type="Proteomes" id="UP001164746">
    <property type="component" value="Chromosome 1"/>
</dbReference>
<dbReference type="InterPro" id="IPR003961">
    <property type="entry name" value="FN3_dom"/>
</dbReference>
<organism evidence="3 4">
    <name type="scientific">Mya arenaria</name>
    <name type="common">Soft-shell clam</name>
    <dbReference type="NCBI Taxonomy" id="6604"/>
    <lineage>
        <taxon>Eukaryota</taxon>
        <taxon>Metazoa</taxon>
        <taxon>Spiralia</taxon>
        <taxon>Lophotrochozoa</taxon>
        <taxon>Mollusca</taxon>
        <taxon>Bivalvia</taxon>
        <taxon>Autobranchia</taxon>
        <taxon>Heteroconchia</taxon>
        <taxon>Euheterodonta</taxon>
        <taxon>Imparidentia</taxon>
        <taxon>Neoheterodontei</taxon>
        <taxon>Myida</taxon>
        <taxon>Myoidea</taxon>
        <taxon>Myidae</taxon>
        <taxon>Mya</taxon>
    </lineage>
</organism>
<feature type="chain" id="PRO_5046211593" description="Fibronectin type-III domain-containing protein" evidence="1">
    <location>
        <begin position="23"/>
        <end position="650"/>
    </location>
</feature>
<name>A0ABY7DA95_MYAAR</name>
<gene>
    <name evidence="3" type="ORF">MAR_006116</name>
</gene>
<sequence length="650" mass="73181">MMRGMCLGLVVFTALAVTFVTSQNWSGNYQRRYGVTHYYWVRNQKRFNNLRFEFDTLIDIPEIPERPNYIHDAKMGIVASSIEASVSKIPRDGISEDNPALEKDTCEFNEENFATLIEHGDILLLKFRSRSGGFQKLINIDNQGKPFATKHYNGLQGEENLEFRFDFVVPEHCSLGSGSCLSKPLHIDDEFTRSTIQARWSGWTDAMSGMWQYYIEVLKLAPNRDERLEESTPIDPVFSETLNHTDGEMSSSYTPDEPGMYSVLLKVSDMANNSRIARRFVLYDGTSVISVSNETDKKLYISSAVEETGYAWQTPSTSKENKVTVNVRWDGHFANKLHEDGKFLAEIEEFPIQFKDIEDDGILMSLKFVAASLDDKEGKRTRAAIPNFHGIVKYEVVYDQSASEEVPTRGWSEITLQESTSTLRTLQDGDRLRVWVRATDVMGNTKTDSTFMKIDGSPPTISSGSSSDHRVELNVDDGAYRHASRATFLASDRESGVYKIGIKLTAKMPGKDDMVTYQNFTEARRGMGPLTELHDNGPTNMRIENKSPTGFRLAWDLPESESCFGAADIIIILTNRDSNGEIELKSFATPSTATYFDFLGLNPEVKYNLGLQIKAEGGTAQAFGEDLSVITRKYAIGILLRVFLCLYKCI</sequence>
<reference evidence="3" key="1">
    <citation type="submission" date="2022-11" db="EMBL/GenBank/DDBJ databases">
        <title>Centuries of genome instability and evolution in soft-shell clam transmissible cancer (bioRxiv).</title>
        <authorList>
            <person name="Hart S.F.M."/>
            <person name="Yonemitsu M.A."/>
            <person name="Giersch R.M."/>
            <person name="Beal B.F."/>
            <person name="Arriagada G."/>
            <person name="Davis B.W."/>
            <person name="Ostrander E.A."/>
            <person name="Goff S.P."/>
            <person name="Metzger M.J."/>
        </authorList>
    </citation>
    <scope>NUCLEOTIDE SEQUENCE</scope>
    <source>
        <strain evidence="3">MELC-2E11</strain>
        <tissue evidence="3">Siphon/mantle</tissue>
    </source>
</reference>
<dbReference type="InterPro" id="IPR013783">
    <property type="entry name" value="Ig-like_fold"/>
</dbReference>
<keyword evidence="1" id="KW-0732">Signal</keyword>